<dbReference type="EMBL" id="JABXYR010000002">
    <property type="protein sequence ID" value="NWO23475.1"/>
    <property type="molecule type" value="Genomic_DNA"/>
</dbReference>
<dbReference type="GO" id="GO:0005886">
    <property type="term" value="C:plasma membrane"/>
    <property type="evidence" value="ECO:0007669"/>
    <property type="project" value="UniProtKB-SubCell"/>
</dbReference>
<comment type="subcellular location">
    <subcellularLocation>
        <location evidence="1">Cell membrane</location>
        <topology evidence="1">Multi-pass membrane protein</topology>
    </subcellularLocation>
</comment>
<dbReference type="Gene3D" id="1.10.3730.20">
    <property type="match status" value="1"/>
</dbReference>
<evidence type="ECO:0000256" key="7">
    <source>
        <dbReference type="SAM" id="Phobius"/>
    </source>
</evidence>
<feature type="transmembrane region" description="Helical" evidence="7">
    <location>
        <begin position="37"/>
        <end position="55"/>
    </location>
</feature>
<feature type="transmembrane region" description="Helical" evidence="7">
    <location>
        <begin position="145"/>
        <end position="165"/>
    </location>
</feature>
<feature type="domain" description="EamA" evidence="8">
    <location>
        <begin position="10"/>
        <end position="138"/>
    </location>
</feature>
<gene>
    <name evidence="9" type="ORF">HW270_05265</name>
</gene>
<feature type="domain" description="EamA" evidence="8">
    <location>
        <begin position="148"/>
        <end position="280"/>
    </location>
</feature>
<keyword evidence="6 7" id="KW-0472">Membrane</keyword>
<evidence type="ECO:0000256" key="2">
    <source>
        <dbReference type="ARBA" id="ARBA00007362"/>
    </source>
</evidence>
<evidence type="ECO:0000256" key="3">
    <source>
        <dbReference type="ARBA" id="ARBA00022475"/>
    </source>
</evidence>
<keyword evidence="5 7" id="KW-1133">Transmembrane helix</keyword>
<name>A0A7Y8VRS7_9FIRM</name>
<feature type="transmembrane region" description="Helical" evidence="7">
    <location>
        <begin position="209"/>
        <end position="227"/>
    </location>
</feature>
<proteinExistence type="inferred from homology"/>
<dbReference type="Proteomes" id="UP000526307">
    <property type="component" value="Unassembled WGS sequence"/>
</dbReference>
<evidence type="ECO:0000313" key="10">
    <source>
        <dbReference type="Proteomes" id="UP000526307"/>
    </source>
</evidence>
<dbReference type="PANTHER" id="PTHR42920:SF5">
    <property type="entry name" value="EAMA DOMAIN-CONTAINING PROTEIN"/>
    <property type="match status" value="1"/>
</dbReference>
<dbReference type="InterPro" id="IPR000620">
    <property type="entry name" value="EamA_dom"/>
</dbReference>
<accession>A0A7Y8VRS7</accession>
<feature type="transmembrane region" description="Helical" evidence="7">
    <location>
        <begin position="239"/>
        <end position="259"/>
    </location>
</feature>
<dbReference type="InterPro" id="IPR051258">
    <property type="entry name" value="Diverse_Substrate_Transporter"/>
</dbReference>
<keyword evidence="3" id="KW-1003">Cell membrane</keyword>
<dbReference type="InterPro" id="IPR037185">
    <property type="entry name" value="EmrE-like"/>
</dbReference>
<evidence type="ECO:0000256" key="5">
    <source>
        <dbReference type="ARBA" id="ARBA00022989"/>
    </source>
</evidence>
<feature type="transmembrane region" description="Helical" evidence="7">
    <location>
        <begin position="265"/>
        <end position="284"/>
    </location>
</feature>
<dbReference type="Pfam" id="PF00892">
    <property type="entry name" value="EamA"/>
    <property type="match status" value="2"/>
</dbReference>
<comment type="similarity">
    <text evidence="2">Belongs to the EamA transporter family.</text>
</comment>
<dbReference type="PANTHER" id="PTHR42920">
    <property type="entry name" value="OS03G0707200 PROTEIN-RELATED"/>
    <property type="match status" value="1"/>
</dbReference>
<protein>
    <submittedName>
        <fullName evidence="9">DMT family transporter</fullName>
    </submittedName>
</protein>
<comment type="caution">
    <text evidence="9">The sequence shown here is derived from an EMBL/GenBank/DDBJ whole genome shotgun (WGS) entry which is preliminary data.</text>
</comment>
<dbReference type="AlphaFoldDB" id="A0A7Y8VRS7"/>
<feature type="transmembrane region" description="Helical" evidence="7">
    <location>
        <begin position="121"/>
        <end position="139"/>
    </location>
</feature>
<keyword evidence="4 7" id="KW-0812">Transmembrane</keyword>
<organism evidence="9 10">
    <name type="scientific">Mogibacterium timidum</name>
    <dbReference type="NCBI Taxonomy" id="35519"/>
    <lineage>
        <taxon>Bacteria</taxon>
        <taxon>Bacillati</taxon>
        <taxon>Bacillota</taxon>
        <taxon>Clostridia</taxon>
        <taxon>Peptostreptococcales</taxon>
        <taxon>Anaerovoracaceae</taxon>
        <taxon>Mogibacterium</taxon>
    </lineage>
</organism>
<dbReference type="SUPFAM" id="SSF103481">
    <property type="entry name" value="Multidrug resistance efflux transporter EmrE"/>
    <property type="match status" value="2"/>
</dbReference>
<evidence type="ECO:0000256" key="6">
    <source>
        <dbReference type="ARBA" id="ARBA00023136"/>
    </source>
</evidence>
<sequence>MNTKRRNHAMILLFSVIALRATSLLFATTGLSYMGPLTMNGYRFPLAAIIMLFIFRKDMKKIDKSILMHGSIIGFFFLLTMSFEVIGLKMTNSSTTSFLENTAIIFVPLVDALLVKKAPKISVIISAIIALIGVGFLTLKGGHLGLSLGEFICILSALAYTCAVIATDRFSKRDDPFMLGIIQVAFIGLSSFTLAMIVEGPAFPTAPAAWGVLFFLAIVCTCFGFTLQPVAQSRLSASISGLFCAFNPLITAILGYIFLGERLGPTGIIGGLLILTSIVIPALAPMFSNHKEYH</sequence>
<feature type="transmembrane region" description="Helical" evidence="7">
    <location>
        <begin position="177"/>
        <end position="197"/>
    </location>
</feature>
<evidence type="ECO:0000259" key="8">
    <source>
        <dbReference type="Pfam" id="PF00892"/>
    </source>
</evidence>
<feature type="transmembrane region" description="Helical" evidence="7">
    <location>
        <begin position="67"/>
        <end position="86"/>
    </location>
</feature>
<dbReference type="RefSeq" id="WP_156791958.1">
    <property type="nucleotide sequence ID" value="NZ_CAUTAN010000016.1"/>
</dbReference>
<reference evidence="9 10" key="1">
    <citation type="submission" date="2020-06" db="EMBL/GenBank/DDBJ databases">
        <title>Mogibacterium timidum strain W9173 genomic sequence.</title>
        <authorList>
            <person name="Wade W.G."/>
            <person name="Johnston C.D."/>
            <person name="Chen T."/>
            <person name="Dewhirst F.E."/>
        </authorList>
    </citation>
    <scope>NUCLEOTIDE SEQUENCE [LARGE SCALE GENOMIC DNA]</scope>
    <source>
        <strain evidence="9 10">W9173</strain>
    </source>
</reference>
<feature type="transmembrane region" description="Helical" evidence="7">
    <location>
        <begin position="98"/>
        <end position="114"/>
    </location>
</feature>
<evidence type="ECO:0000256" key="1">
    <source>
        <dbReference type="ARBA" id="ARBA00004651"/>
    </source>
</evidence>
<keyword evidence="10" id="KW-1185">Reference proteome</keyword>
<evidence type="ECO:0000256" key="4">
    <source>
        <dbReference type="ARBA" id="ARBA00022692"/>
    </source>
</evidence>
<evidence type="ECO:0000313" key="9">
    <source>
        <dbReference type="EMBL" id="NWO23475.1"/>
    </source>
</evidence>